<dbReference type="EMBL" id="JAARZO010000008">
    <property type="protein sequence ID" value="MBC2288868.1"/>
    <property type="molecule type" value="Genomic_DNA"/>
</dbReference>
<dbReference type="PANTHER" id="PTHR46652">
    <property type="entry name" value="LEUCINE-RICH REPEAT AND IQ DOMAIN-CONTAINING PROTEIN 1-RELATED"/>
    <property type="match status" value="1"/>
</dbReference>
<dbReference type="InterPro" id="IPR003591">
    <property type="entry name" value="Leu-rich_rpt_typical-subtyp"/>
</dbReference>
<sequence>MKNRKKRLRQLIVAFVLLYTLGLPMKNIVLANELATNEAVVTEEATINEDEMTASEEAEQPTEEGVQEEKEFNQPDETEKTIKEDVKAISPDKISSIFPDANLAEAIRDKLGESSVDDVVTQAELDGITNFLVTNKGIVDISGVENLTNLKLLSLGSNEISDISPVANLTNLTVLKLSNNQLNDISPLSNLTSLDELSLGSNEISDISPVENLTNLTWLELFYNQLSDISPLSNLTKLRLLSLHNNQLSDISPVENLTNLTNLNLNNNQLNDISPLSNLTGLNNLSLNSNEISDISPLSTFPNLFSLSLKNNQLSDISPLSNLTNLTNLSLDNQSIFASKAKWNDPLSVTNAIKDLNGNLIVPSSISNQGAYTNSTITWTGLTNASQTVNYSWSQSVTIGNATNTFNGTFNLPVEKSVQYNLFFDIDGQVTTELVEVGKLVTKPQDPNKDGYAFIGWYDAEIGGNKWDFSTDTMPAKEMTLYARFNKLGFVTPEVDPLTPSVEPPTTPGEGPNVVLPTTPGAGGNQLPSNDSELNVVVNTGNMTITSQEDTATSSPATFQESKLAKLGENRSLLLQGFGLLLVLSGMIFFWKKRKNGHS</sequence>
<evidence type="ECO:0000259" key="11">
    <source>
        <dbReference type="Pfam" id="PF12354"/>
    </source>
</evidence>
<evidence type="ECO:0000313" key="12">
    <source>
        <dbReference type="EMBL" id="MBC2288868.1"/>
    </source>
</evidence>
<keyword evidence="7" id="KW-0677">Repeat</keyword>
<comment type="similarity">
    <text evidence="3">Belongs to the internalin family.</text>
</comment>
<comment type="subcellular location">
    <subcellularLocation>
        <location evidence="1">Cell envelope</location>
    </subcellularLocation>
    <subcellularLocation>
        <location evidence="2">Secreted</location>
    </subcellularLocation>
</comment>
<evidence type="ECO:0000313" key="13">
    <source>
        <dbReference type="Proteomes" id="UP000558070"/>
    </source>
</evidence>
<evidence type="ECO:0000256" key="1">
    <source>
        <dbReference type="ARBA" id="ARBA00004196"/>
    </source>
</evidence>
<dbReference type="SUPFAM" id="SSF81296">
    <property type="entry name" value="E set domains"/>
    <property type="match status" value="1"/>
</dbReference>
<dbReference type="Gene3D" id="2.60.40.4270">
    <property type="entry name" value="Listeria-Bacteroides repeat domain"/>
    <property type="match status" value="1"/>
</dbReference>
<keyword evidence="9" id="KW-0812">Transmembrane</keyword>
<accession>A0A7X0ZKF7</accession>
<reference evidence="12 13" key="1">
    <citation type="submission" date="2020-03" db="EMBL/GenBank/DDBJ databases">
        <title>Soil Listeria distribution.</title>
        <authorList>
            <person name="Liao J."/>
            <person name="Wiedmann M."/>
        </authorList>
    </citation>
    <scope>NUCLEOTIDE SEQUENCE [LARGE SCALE GENOMIC DNA]</scope>
    <source>
        <strain evidence="12 13">FSL L7-0072</strain>
    </source>
</reference>
<dbReference type="InterPro" id="IPR025875">
    <property type="entry name" value="Leu-rich_rpt_4"/>
</dbReference>
<dbReference type="Pfam" id="PF08191">
    <property type="entry name" value="LRR_adjacent"/>
    <property type="match status" value="1"/>
</dbReference>
<dbReference type="InterPro" id="IPR012569">
    <property type="entry name" value="Inl_IR"/>
</dbReference>
<feature type="domain" description="Internalin N-terminal" evidence="11">
    <location>
        <begin position="92"/>
        <end position="126"/>
    </location>
</feature>
<dbReference type="GO" id="GO:0005576">
    <property type="term" value="C:extracellular region"/>
    <property type="evidence" value="ECO:0007669"/>
    <property type="project" value="UniProtKB-SubCell"/>
</dbReference>
<dbReference type="Pfam" id="PF09479">
    <property type="entry name" value="Flg_new"/>
    <property type="match status" value="1"/>
</dbReference>
<keyword evidence="9" id="KW-0472">Membrane</keyword>
<dbReference type="Gene3D" id="3.80.10.10">
    <property type="entry name" value="Ribonuclease Inhibitor"/>
    <property type="match status" value="1"/>
</dbReference>
<evidence type="ECO:0000256" key="3">
    <source>
        <dbReference type="ARBA" id="ARBA00009432"/>
    </source>
</evidence>
<dbReference type="PROSITE" id="PS51450">
    <property type="entry name" value="LRR"/>
    <property type="match status" value="8"/>
</dbReference>
<gene>
    <name evidence="12" type="ORF">HCB47_14730</name>
</gene>
<keyword evidence="6" id="KW-0732">Signal</keyword>
<keyword evidence="9" id="KW-1133">Transmembrane helix</keyword>
<dbReference type="PANTHER" id="PTHR46652:SF3">
    <property type="entry name" value="LEUCINE-RICH REPEAT-CONTAINING PROTEIN 9"/>
    <property type="match status" value="1"/>
</dbReference>
<feature type="region of interest" description="Disordered" evidence="8">
    <location>
        <begin position="46"/>
        <end position="79"/>
    </location>
</feature>
<keyword evidence="5" id="KW-0433">Leucine-rich repeat</keyword>
<dbReference type="InterPro" id="IPR032675">
    <property type="entry name" value="LRR_dom_sf"/>
</dbReference>
<dbReference type="Gene3D" id="2.60.40.1220">
    <property type="match status" value="1"/>
</dbReference>
<protein>
    <submittedName>
        <fullName evidence="12">Internalin</fullName>
    </submittedName>
</protein>
<dbReference type="InterPro" id="IPR024634">
    <property type="entry name" value="Internalin_N"/>
</dbReference>
<evidence type="ECO:0000256" key="5">
    <source>
        <dbReference type="ARBA" id="ARBA00022614"/>
    </source>
</evidence>
<feature type="compositionally biased region" description="Basic and acidic residues" evidence="8">
    <location>
        <begin position="67"/>
        <end position="79"/>
    </location>
</feature>
<dbReference type="GO" id="GO:0030313">
    <property type="term" value="C:cell envelope"/>
    <property type="evidence" value="ECO:0007669"/>
    <property type="project" value="UniProtKB-SubCell"/>
</dbReference>
<dbReference type="AlphaFoldDB" id="A0A7X0ZKF7"/>
<dbReference type="SUPFAM" id="SSF52058">
    <property type="entry name" value="L domain-like"/>
    <property type="match status" value="1"/>
</dbReference>
<evidence type="ECO:0000256" key="8">
    <source>
        <dbReference type="SAM" id="MobiDB-lite"/>
    </source>
</evidence>
<dbReference type="SMART" id="SM00365">
    <property type="entry name" value="LRR_SD22"/>
    <property type="match status" value="8"/>
</dbReference>
<feature type="compositionally biased region" description="Acidic residues" evidence="8">
    <location>
        <begin position="46"/>
        <end position="66"/>
    </location>
</feature>
<evidence type="ECO:0000256" key="6">
    <source>
        <dbReference type="ARBA" id="ARBA00022729"/>
    </source>
</evidence>
<dbReference type="InterPro" id="IPR014756">
    <property type="entry name" value="Ig_E-set"/>
</dbReference>
<evidence type="ECO:0000259" key="10">
    <source>
        <dbReference type="Pfam" id="PF08191"/>
    </source>
</evidence>
<dbReference type="NCBIfam" id="TIGR02543">
    <property type="entry name" value="List_Bact_rpt"/>
    <property type="match status" value="1"/>
</dbReference>
<evidence type="ECO:0000256" key="9">
    <source>
        <dbReference type="SAM" id="Phobius"/>
    </source>
</evidence>
<dbReference type="InterPro" id="IPR013378">
    <property type="entry name" value="InlB-like_B-rpt"/>
</dbReference>
<dbReference type="InterPro" id="IPR050836">
    <property type="entry name" value="SDS22/Internalin_LRR"/>
</dbReference>
<dbReference type="InterPro" id="IPR042229">
    <property type="entry name" value="Listeria/Bacterioides_rpt_sf"/>
</dbReference>
<proteinExistence type="inferred from homology"/>
<feature type="transmembrane region" description="Helical" evidence="9">
    <location>
        <begin position="573"/>
        <end position="591"/>
    </location>
</feature>
<dbReference type="Pfam" id="PF12354">
    <property type="entry name" value="Internalin_N"/>
    <property type="match status" value="1"/>
</dbReference>
<evidence type="ECO:0000256" key="4">
    <source>
        <dbReference type="ARBA" id="ARBA00022525"/>
    </source>
</evidence>
<evidence type="ECO:0000256" key="2">
    <source>
        <dbReference type="ARBA" id="ARBA00004613"/>
    </source>
</evidence>
<feature type="domain" description="Internalin Ig-like inter-repeat region" evidence="10">
    <location>
        <begin position="358"/>
        <end position="414"/>
    </location>
</feature>
<comment type="caution">
    <text evidence="12">The sequence shown here is derived from an EMBL/GenBank/DDBJ whole genome shotgun (WGS) entry which is preliminary data.</text>
</comment>
<evidence type="ECO:0000256" key="7">
    <source>
        <dbReference type="ARBA" id="ARBA00022737"/>
    </source>
</evidence>
<name>A0A7X0ZKF7_9LIST</name>
<keyword evidence="4" id="KW-0964">Secreted</keyword>
<dbReference type="Pfam" id="PF12799">
    <property type="entry name" value="LRR_4"/>
    <property type="match status" value="3"/>
</dbReference>
<dbReference type="InterPro" id="IPR001611">
    <property type="entry name" value="Leu-rich_rpt"/>
</dbReference>
<dbReference type="InterPro" id="IPR014755">
    <property type="entry name" value="Cu-Rt/internalin_Ig-like"/>
</dbReference>
<dbReference type="SMART" id="SM00369">
    <property type="entry name" value="LRR_TYP"/>
    <property type="match status" value="7"/>
</dbReference>
<organism evidence="12 13">
    <name type="scientific">Listeria farberi</name>
    <dbReference type="NCBI Taxonomy" id="2713500"/>
    <lineage>
        <taxon>Bacteria</taxon>
        <taxon>Bacillati</taxon>
        <taxon>Bacillota</taxon>
        <taxon>Bacilli</taxon>
        <taxon>Bacillales</taxon>
        <taxon>Listeriaceae</taxon>
        <taxon>Listeria</taxon>
    </lineage>
</organism>
<dbReference type="Proteomes" id="UP000558070">
    <property type="component" value="Unassembled WGS sequence"/>
</dbReference>